<dbReference type="Pfam" id="PF10294">
    <property type="entry name" value="Methyltransf_16"/>
    <property type="match status" value="1"/>
</dbReference>
<dbReference type="CDD" id="cd02440">
    <property type="entry name" value="AdoMet_MTases"/>
    <property type="match status" value="1"/>
</dbReference>
<sequence length="218" mass="24049">MPGYEVKFQQVGVIGGAGLEIRSLLDRQQYSDPLGEAQAVGISPATWPLFGQVWPSARKLADLMQVRELGGRRILEIGCGLALASMVIHRRLGDITASDCHPLTHSFLSRNLLLNGLPDLKYETGNWGRGNPELGEFDLIIGSDVLYERSHPEQLAAFIQLHAAAQAEVLIVDPNRSNRSPFNRAMAMLGFTLTETTIDAPLDDGSPYRGRLLQYRRV</sequence>
<dbReference type="Gene3D" id="3.40.50.150">
    <property type="entry name" value="Vaccinia Virus protein VP39"/>
    <property type="match status" value="1"/>
</dbReference>
<evidence type="ECO:0000313" key="2">
    <source>
        <dbReference type="Proteomes" id="UP000389128"/>
    </source>
</evidence>
<evidence type="ECO:0000313" key="1">
    <source>
        <dbReference type="EMBL" id="TYC60227.1"/>
    </source>
</evidence>
<keyword evidence="1" id="KW-0489">Methyltransferase</keyword>
<organism evidence="1 2">
    <name type="scientific">Zoogloea oleivorans</name>
    <dbReference type="NCBI Taxonomy" id="1552750"/>
    <lineage>
        <taxon>Bacteria</taxon>
        <taxon>Pseudomonadati</taxon>
        <taxon>Pseudomonadota</taxon>
        <taxon>Betaproteobacteria</taxon>
        <taxon>Rhodocyclales</taxon>
        <taxon>Zoogloeaceae</taxon>
        <taxon>Zoogloea</taxon>
    </lineage>
</organism>
<dbReference type="PANTHER" id="PTHR14614">
    <property type="entry name" value="HEPATOCELLULAR CARCINOMA-ASSOCIATED ANTIGEN"/>
    <property type="match status" value="1"/>
</dbReference>
<dbReference type="Proteomes" id="UP000389128">
    <property type="component" value="Unassembled WGS sequence"/>
</dbReference>
<dbReference type="InterPro" id="IPR029063">
    <property type="entry name" value="SAM-dependent_MTases_sf"/>
</dbReference>
<gene>
    <name evidence="1" type="ORF">ETQ85_06920</name>
</gene>
<dbReference type="OrthoDB" id="264333at2"/>
<keyword evidence="2" id="KW-1185">Reference proteome</keyword>
<proteinExistence type="predicted"/>
<dbReference type="GO" id="GO:0008168">
    <property type="term" value="F:methyltransferase activity"/>
    <property type="evidence" value="ECO:0007669"/>
    <property type="project" value="UniProtKB-KW"/>
</dbReference>
<dbReference type="AlphaFoldDB" id="A0A6C2D1G5"/>
<accession>A0A6C2D1G5</accession>
<reference evidence="1 2" key="1">
    <citation type="submission" date="2019-01" db="EMBL/GenBank/DDBJ databases">
        <title>Zoogloea oleivorans genome sequencing and assembly.</title>
        <authorList>
            <person name="Tancsics A."/>
            <person name="Farkas M."/>
            <person name="Kriszt B."/>
            <person name="Maroti G."/>
            <person name="Horvath B."/>
        </authorList>
    </citation>
    <scope>NUCLEOTIDE SEQUENCE [LARGE SCALE GENOMIC DNA]</scope>
    <source>
        <strain evidence="1 2">Buc</strain>
    </source>
</reference>
<protein>
    <submittedName>
        <fullName evidence="1">SAM-dependent methyltransferase</fullName>
    </submittedName>
</protein>
<comment type="caution">
    <text evidence="1">The sequence shown here is derived from an EMBL/GenBank/DDBJ whole genome shotgun (WGS) entry which is preliminary data.</text>
</comment>
<dbReference type="InterPro" id="IPR019410">
    <property type="entry name" value="Methyltransf_16"/>
</dbReference>
<dbReference type="SUPFAM" id="SSF53335">
    <property type="entry name" value="S-adenosyl-L-methionine-dependent methyltransferases"/>
    <property type="match status" value="1"/>
</dbReference>
<name>A0A6C2D1G5_9RHOO</name>
<dbReference type="EMBL" id="SDKK01000005">
    <property type="protein sequence ID" value="TYC60227.1"/>
    <property type="molecule type" value="Genomic_DNA"/>
</dbReference>
<keyword evidence="1" id="KW-0808">Transferase</keyword>
<dbReference type="GO" id="GO:0032259">
    <property type="term" value="P:methylation"/>
    <property type="evidence" value="ECO:0007669"/>
    <property type="project" value="UniProtKB-KW"/>
</dbReference>